<feature type="region of interest" description="Disordered" evidence="10">
    <location>
        <begin position="218"/>
        <end position="393"/>
    </location>
</feature>
<keyword evidence="4" id="KW-0963">Cytoplasm</keyword>
<dbReference type="Gene3D" id="1.20.5.1160">
    <property type="entry name" value="Vasodilator-stimulated phosphoprotein"/>
    <property type="match status" value="1"/>
</dbReference>
<feature type="compositionally biased region" description="Low complexity" evidence="10">
    <location>
        <begin position="333"/>
        <end position="349"/>
    </location>
</feature>
<dbReference type="GO" id="GO:0030054">
    <property type="term" value="C:cell junction"/>
    <property type="evidence" value="ECO:0007669"/>
    <property type="project" value="UniProtKB-ARBA"/>
</dbReference>
<dbReference type="PANTHER" id="PTHR11202">
    <property type="entry name" value="SPROUTY-RELATED, EVH1 DOMAIN-CONTAINING PROTEIN FAMILY MEMBER"/>
    <property type="match status" value="1"/>
</dbReference>
<feature type="region of interest" description="Disordered" evidence="10">
    <location>
        <begin position="889"/>
        <end position="925"/>
    </location>
</feature>
<evidence type="ECO:0000256" key="3">
    <source>
        <dbReference type="ARBA" id="ARBA00009785"/>
    </source>
</evidence>
<keyword evidence="9" id="KW-0966">Cell projection</keyword>
<dbReference type="GO" id="GO:0017124">
    <property type="term" value="F:SH3 domain binding"/>
    <property type="evidence" value="ECO:0007669"/>
    <property type="project" value="UniProtKB-KW"/>
</dbReference>
<evidence type="ECO:0000256" key="6">
    <source>
        <dbReference type="ARBA" id="ARBA00023036"/>
    </source>
</evidence>
<evidence type="ECO:0000259" key="12">
    <source>
        <dbReference type="PROSITE" id="PS50229"/>
    </source>
</evidence>
<evidence type="ECO:0000256" key="10">
    <source>
        <dbReference type="SAM" id="MobiDB-lite"/>
    </source>
</evidence>
<evidence type="ECO:0000256" key="11">
    <source>
        <dbReference type="SAM" id="Phobius"/>
    </source>
</evidence>
<feature type="compositionally biased region" description="Pro residues" evidence="10">
    <location>
        <begin position="248"/>
        <end position="257"/>
    </location>
</feature>
<protein>
    <recommendedName>
        <fullName evidence="12">WH1 domain-containing protein</fullName>
    </recommendedName>
</protein>
<dbReference type="Gene3D" id="2.30.29.30">
    <property type="entry name" value="Pleckstrin-homology domain (PH domain)/Phosphotyrosine-binding domain (PTB)"/>
    <property type="match status" value="1"/>
</dbReference>
<comment type="caution">
    <text evidence="13">The sequence shown here is derived from an EMBL/GenBank/DDBJ whole genome shotgun (WGS) entry which is preliminary data.</text>
</comment>
<feature type="compositionally biased region" description="Pro residues" evidence="10">
    <location>
        <begin position="172"/>
        <end position="182"/>
    </location>
</feature>
<dbReference type="GO" id="GO:0030027">
    <property type="term" value="C:lamellipodium"/>
    <property type="evidence" value="ECO:0007669"/>
    <property type="project" value="UniProtKB-SubCell"/>
</dbReference>
<dbReference type="FunFam" id="2.30.29.30:FF:000047">
    <property type="entry name" value="vasodilator-stimulated phosphoprotein isoform X2"/>
    <property type="match status" value="1"/>
</dbReference>
<name>A0A8J6H9M2_TENMO</name>
<keyword evidence="14" id="KW-1185">Reference proteome</keyword>
<dbReference type="AlphaFoldDB" id="A0A8J6H9M2"/>
<dbReference type="GO" id="GO:0005856">
    <property type="term" value="C:cytoskeleton"/>
    <property type="evidence" value="ECO:0007669"/>
    <property type="project" value="UniProtKB-SubCell"/>
</dbReference>
<evidence type="ECO:0000256" key="4">
    <source>
        <dbReference type="ARBA" id="ARBA00022490"/>
    </source>
</evidence>
<dbReference type="Pfam" id="PF00568">
    <property type="entry name" value="WH1"/>
    <property type="match status" value="1"/>
</dbReference>
<feature type="compositionally biased region" description="Low complexity" evidence="10">
    <location>
        <begin position="183"/>
        <end position="193"/>
    </location>
</feature>
<gene>
    <name evidence="13" type="ORF">GEV33_013026</name>
</gene>
<dbReference type="InterPro" id="IPR014885">
    <property type="entry name" value="VASP_tetra"/>
</dbReference>
<feature type="region of interest" description="Disordered" evidence="10">
    <location>
        <begin position="172"/>
        <end position="194"/>
    </location>
</feature>
<dbReference type="InterPro" id="IPR038023">
    <property type="entry name" value="VASP_sf"/>
</dbReference>
<dbReference type="PROSITE" id="PS50229">
    <property type="entry name" value="WH1"/>
    <property type="match status" value="1"/>
</dbReference>
<dbReference type="EMBL" id="JABDTM020027932">
    <property type="protein sequence ID" value="KAH0809763.1"/>
    <property type="molecule type" value="Genomic_DNA"/>
</dbReference>
<reference evidence="13" key="1">
    <citation type="journal article" date="2020" name="J Insects Food Feed">
        <title>The yellow mealworm (Tenebrio molitor) genome: a resource for the emerging insects as food and feed industry.</title>
        <authorList>
            <person name="Eriksson T."/>
            <person name="Andere A."/>
            <person name="Kelstrup H."/>
            <person name="Emery V."/>
            <person name="Picard C."/>
        </authorList>
    </citation>
    <scope>NUCLEOTIDE SEQUENCE</scope>
    <source>
        <strain evidence="13">Stoneville</strain>
        <tissue evidence="13">Whole head</tissue>
    </source>
</reference>
<dbReference type="Proteomes" id="UP000719412">
    <property type="component" value="Unassembled WGS sequence"/>
</dbReference>
<dbReference type="SMART" id="SM00461">
    <property type="entry name" value="WH1"/>
    <property type="match status" value="1"/>
</dbReference>
<dbReference type="PANTHER" id="PTHR11202:SF22">
    <property type="entry name" value="PROTEIN ENABLED"/>
    <property type="match status" value="1"/>
</dbReference>
<organism evidence="13 14">
    <name type="scientific">Tenebrio molitor</name>
    <name type="common">Yellow mealworm beetle</name>
    <dbReference type="NCBI Taxonomy" id="7067"/>
    <lineage>
        <taxon>Eukaryota</taxon>
        <taxon>Metazoa</taxon>
        <taxon>Ecdysozoa</taxon>
        <taxon>Arthropoda</taxon>
        <taxon>Hexapoda</taxon>
        <taxon>Insecta</taxon>
        <taxon>Pterygota</taxon>
        <taxon>Neoptera</taxon>
        <taxon>Endopterygota</taxon>
        <taxon>Coleoptera</taxon>
        <taxon>Polyphaga</taxon>
        <taxon>Cucujiformia</taxon>
        <taxon>Tenebrionidae</taxon>
        <taxon>Tenebrio</taxon>
    </lineage>
</organism>
<proteinExistence type="inferred from homology"/>
<feature type="compositionally biased region" description="Low complexity" evidence="10">
    <location>
        <begin position="236"/>
        <end position="247"/>
    </location>
</feature>
<dbReference type="CDD" id="cd01207">
    <property type="entry name" value="EVH1_Ena_VASP-like"/>
    <property type="match status" value="1"/>
</dbReference>
<evidence type="ECO:0000256" key="2">
    <source>
        <dbReference type="ARBA" id="ARBA00004510"/>
    </source>
</evidence>
<keyword evidence="11" id="KW-1133">Transmembrane helix</keyword>
<evidence type="ECO:0000313" key="14">
    <source>
        <dbReference type="Proteomes" id="UP000719412"/>
    </source>
</evidence>
<feature type="compositionally biased region" description="Pro residues" evidence="10">
    <location>
        <begin position="268"/>
        <end position="296"/>
    </location>
</feature>
<accession>A0A8J6H9M2</accession>
<feature type="compositionally biased region" description="Polar residues" evidence="10">
    <location>
        <begin position="218"/>
        <end position="235"/>
    </location>
</feature>
<sequence length="1009" mass="112063">MEDRGRHRIGISQNQPHINADVAPQKYNETEGLLQENARRMRILHNVFIFNCSEQSIASARASVMIYDDVNKKWIPSGTSSGLSKVHIYQHTVQQTFRVVGRKLQDHEVVINCAILKGLKYNQATATFHQWRDNKQVYGLNFSSKEDADLFARAMFHSLEVLSNIVRQPAPQYAPPIAPQPPQQQQQQLPQQQYDEDMGYRTMTREDVAMIQERRISNSLMSPQQTSPMTPQNNVPAAPAMPMNAAPAPSPISPPSAPSGHQRTVSAPPAPPPPPAGPPMPPAGGQAPPPPPPPPMNMSRSQSSDGGEVNSLAAQLQNARLKRNSKNTPPPTENSGSSTSSGGSSNYGTLGRGGGGSMASMMDEMAKTLARRRAAVEKKNPDKDEEEKKAMWEKTNTLPSNTSKFSESPKSIRKRFGSASEETILKVNGLSEVSGLSLGPTELESLKNEIVKEVKKEISKMKQDIIDDDTTDVSAQAQTVLVFRYELNGKVHERFWGFAYPESQNAEGLSQCILQQLDPIIGDSPEKLIAQTYDGAAVRRGYRRAALQQVCDKRVPRPSQTRWKFQSQIVETVFDYKDEILECLENMEMGIPKRFFSKVMPYVDILFNQLQVIPADALKIQVAIDNFEKAITTIRNDLPSGLDNSQETLKIEIDEERPEKRRRLNNEDLNVSAKETRDIVEGGQHSEISCVVVRLGEFHLLMSFMGCIGAIMAGSCLKSLFMTIYTDHRPGQDADDHAYSRAVRAHILTNLILAGIILDEVDLTGKEKAETENKLRESERSLILFVKENRTYQSLRVKFKTGLHNLEAEAVEDLICTFDGTGDTTMDTLAMFIFGWILAALFVLWLGKITYARFMAKSNETKTKAEPVVKTEVSVDTVDTKAVKKTVSAPKSGISSKGGGGGGGGGYVPPTPPVRKRLTRQSPTPEVRKVKYVPAPQCTGPDNICVLWVNDVLQWLYNDLVIVNELLSVWLQSMNEFTKKTATEVSQFFQKLKYLVSEINSTITCATKR</sequence>
<evidence type="ECO:0000256" key="9">
    <source>
        <dbReference type="ARBA" id="ARBA00023273"/>
    </source>
</evidence>
<keyword evidence="7" id="KW-0009">Actin-binding</keyword>
<keyword evidence="8" id="KW-0206">Cytoskeleton</keyword>
<evidence type="ECO:0000256" key="1">
    <source>
        <dbReference type="ARBA" id="ARBA00004245"/>
    </source>
</evidence>
<feature type="transmembrane region" description="Helical" evidence="11">
    <location>
        <begin position="829"/>
        <end position="847"/>
    </location>
</feature>
<comment type="similarity">
    <text evidence="3">Belongs to the Ena/VASP family.</text>
</comment>
<reference evidence="13" key="2">
    <citation type="submission" date="2021-08" db="EMBL/GenBank/DDBJ databases">
        <authorList>
            <person name="Eriksson T."/>
        </authorList>
    </citation>
    <scope>NUCLEOTIDE SEQUENCE</scope>
    <source>
        <strain evidence="13">Stoneville</strain>
        <tissue evidence="13">Whole head</tissue>
    </source>
</reference>
<dbReference type="GO" id="GO:0003779">
    <property type="term" value="F:actin binding"/>
    <property type="evidence" value="ECO:0007669"/>
    <property type="project" value="UniProtKB-KW"/>
</dbReference>
<dbReference type="SUPFAM" id="SSF50729">
    <property type="entry name" value="PH domain-like"/>
    <property type="match status" value="1"/>
</dbReference>
<keyword evidence="5" id="KW-0597">Phosphoprotein</keyword>
<comment type="subcellular location">
    <subcellularLocation>
        <location evidence="2">Cell projection</location>
        <location evidence="2">Lamellipodium</location>
    </subcellularLocation>
    <subcellularLocation>
        <location evidence="1">Cytoplasm</location>
        <location evidence="1">Cytoskeleton</location>
    </subcellularLocation>
</comment>
<evidence type="ECO:0000256" key="7">
    <source>
        <dbReference type="ARBA" id="ARBA00023203"/>
    </source>
</evidence>
<evidence type="ECO:0000313" key="13">
    <source>
        <dbReference type="EMBL" id="KAH0809763.1"/>
    </source>
</evidence>
<feature type="compositionally biased region" description="Gly residues" evidence="10">
    <location>
        <begin position="896"/>
        <end position="907"/>
    </location>
</feature>
<keyword evidence="6" id="KW-0729">SH3-binding</keyword>
<dbReference type="InterPro" id="IPR000697">
    <property type="entry name" value="WH1/EVH1_dom"/>
</dbReference>
<dbReference type="SUPFAM" id="SSF118370">
    <property type="entry name" value="Vasodilator-stimulated phosphoprotein, VASP, tetramerisation domain"/>
    <property type="match status" value="1"/>
</dbReference>
<dbReference type="InterPro" id="IPR011993">
    <property type="entry name" value="PH-like_dom_sf"/>
</dbReference>
<keyword evidence="11" id="KW-0812">Transmembrane</keyword>
<feature type="compositionally biased region" description="Basic and acidic residues" evidence="10">
    <location>
        <begin position="374"/>
        <end position="392"/>
    </location>
</feature>
<evidence type="ECO:0000256" key="5">
    <source>
        <dbReference type="ARBA" id="ARBA00022553"/>
    </source>
</evidence>
<keyword evidence="11" id="KW-0472">Membrane</keyword>
<feature type="domain" description="WH1" evidence="12">
    <location>
        <begin position="49"/>
        <end position="162"/>
    </location>
</feature>
<dbReference type="Pfam" id="PF08776">
    <property type="entry name" value="VASP_tetra"/>
    <property type="match status" value="1"/>
</dbReference>
<evidence type="ECO:0000256" key="8">
    <source>
        <dbReference type="ARBA" id="ARBA00023212"/>
    </source>
</evidence>
<dbReference type="GO" id="GO:0005829">
    <property type="term" value="C:cytosol"/>
    <property type="evidence" value="ECO:0007669"/>
    <property type="project" value="UniProtKB-ARBA"/>
</dbReference>